<dbReference type="InterPro" id="IPR015018">
    <property type="entry name" value="DUF1905"/>
</dbReference>
<proteinExistence type="predicted"/>
<dbReference type="InterPro" id="IPR037079">
    <property type="entry name" value="AF2212/PG0164-like_sf"/>
</dbReference>
<reference evidence="2" key="1">
    <citation type="journal article" date="2019" name="Int. J. Syst. Evol. Microbiol.">
        <title>The Global Catalogue of Microorganisms (GCM) 10K type strain sequencing project: providing services to taxonomists for standard genome sequencing and annotation.</title>
        <authorList>
            <consortium name="The Broad Institute Genomics Platform"/>
            <consortium name="The Broad Institute Genome Sequencing Center for Infectious Disease"/>
            <person name="Wu L."/>
            <person name="Ma J."/>
        </authorList>
    </citation>
    <scope>NUCLEOTIDE SEQUENCE [LARGE SCALE GENOMIC DNA]</scope>
    <source>
        <strain evidence="2">KCTC 22671</strain>
    </source>
</reference>
<dbReference type="SUPFAM" id="SSF141694">
    <property type="entry name" value="AF2212/PG0164-like"/>
    <property type="match status" value="1"/>
</dbReference>
<dbReference type="Pfam" id="PF13376">
    <property type="entry name" value="OmdA"/>
    <property type="match status" value="1"/>
</dbReference>
<name>A0ABW5YP70_9FLAO</name>
<dbReference type="Gene3D" id="2.40.30.100">
    <property type="entry name" value="AF2212/PG0164-like"/>
    <property type="match status" value="1"/>
</dbReference>
<keyword evidence="2" id="KW-1185">Reference proteome</keyword>
<organism evidence="1 2">
    <name type="scientific">Flavobacterium chuncheonense</name>
    <dbReference type="NCBI Taxonomy" id="2026653"/>
    <lineage>
        <taxon>Bacteria</taxon>
        <taxon>Pseudomonadati</taxon>
        <taxon>Bacteroidota</taxon>
        <taxon>Flavobacteriia</taxon>
        <taxon>Flavobacteriales</taxon>
        <taxon>Flavobacteriaceae</taxon>
        <taxon>Flavobacterium</taxon>
    </lineage>
</organism>
<comment type="caution">
    <text evidence="1">The sequence shown here is derived from an EMBL/GenBank/DDBJ whole genome shotgun (WGS) entry which is preliminary data.</text>
</comment>
<protein>
    <submittedName>
        <fullName evidence="1">YdeI/OmpD-associated family protein</fullName>
    </submittedName>
</protein>
<gene>
    <name evidence="1" type="ORF">ACFS5J_09395</name>
</gene>
<dbReference type="Pfam" id="PF08922">
    <property type="entry name" value="DUF1905"/>
    <property type="match status" value="1"/>
</dbReference>
<evidence type="ECO:0000313" key="1">
    <source>
        <dbReference type="EMBL" id="MFD2892224.1"/>
    </source>
</evidence>
<evidence type="ECO:0000313" key="2">
    <source>
        <dbReference type="Proteomes" id="UP001597534"/>
    </source>
</evidence>
<accession>A0ABW5YP70</accession>
<dbReference type="EMBL" id="JBHUPC010000013">
    <property type="protein sequence ID" value="MFD2892224.1"/>
    <property type="molecule type" value="Genomic_DNA"/>
</dbReference>
<dbReference type="Proteomes" id="UP001597534">
    <property type="component" value="Unassembled WGS sequence"/>
</dbReference>
<sequence length="174" mass="20131">MKFTGNILTFGNNSLSHGPYIIIPDDIVQEMLKITTDKRVKCTLNNTITVSRAMTLKDNFYYLLLNKEVLKKSNSTIGGNVIVELQPDTSKYGIDITEEMEEVLFSDPEGDNLFQKLTPGMQRSLIYMINKIKTSQLRIERSFVILEHLKKNKGKVNSELLQQDFKDYRNRMKF</sequence>
<dbReference type="RefSeq" id="WP_379811862.1">
    <property type="nucleotide sequence ID" value="NZ_JBHUPC010000013.1"/>
</dbReference>